<gene>
    <name evidence="2" type="ORF">CC86DRAFT_365635</name>
</gene>
<reference evidence="2" key="1">
    <citation type="journal article" date="2020" name="Stud. Mycol.">
        <title>101 Dothideomycetes genomes: a test case for predicting lifestyles and emergence of pathogens.</title>
        <authorList>
            <person name="Haridas S."/>
            <person name="Albert R."/>
            <person name="Binder M."/>
            <person name="Bloem J."/>
            <person name="Labutti K."/>
            <person name="Salamov A."/>
            <person name="Andreopoulos B."/>
            <person name="Baker S."/>
            <person name="Barry K."/>
            <person name="Bills G."/>
            <person name="Bluhm B."/>
            <person name="Cannon C."/>
            <person name="Castanera R."/>
            <person name="Culley D."/>
            <person name="Daum C."/>
            <person name="Ezra D."/>
            <person name="Gonzalez J."/>
            <person name="Henrissat B."/>
            <person name="Kuo A."/>
            <person name="Liang C."/>
            <person name="Lipzen A."/>
            <person name="Lutzoni F."/>
            <person name="Magnuson J."/>
            <person name="Mondo S."/>
            <person name="Nolan M."/>
            <person name="Ohm R."/>
            <person name="Pangilinan J."/>
            <person name="Park H.-J."/>
            <person name="Ramirez L."/>
            <person name="Alfaro M."/>
            <person name="Sun H."/>
            <person name="Tritt A."/>
            <person name="Yoshinaga Y."/>
            <person name="Zwiers L.-H."/>
            <person name="Turgeon B."/>
            <person name="Goodwin S."/>
            <person name="Spatafora J."/>
            <person name="Crous P."/>
            <person name="Grigoriev I."/>
        </authorList>
    </citation>
    <scope>NUCLEOTIDE SEQUENCE</scope>
    <source>
        <strain evidence="2">CBS 113818</strain>
    </source>
</reference>
<proteinExistence type="predicted"/>
<feature type="compositionally biased region" description="Polar residues" evidence="1">
    <location>
        <begin position="1"/>
        <end position="18"/>
    </location>
</feature>
<evidence type="ECO:0000313" key="2">
    <source>
        <dbReference type="EMBL" id="KAF2833850.1"/>
    </source>
</evidence>
<protein>
    <submittedName>
        <fullName evidence="2">Uncharacterized protein</fullName>
    </submittedName>
</protein>
<keyword evidence="3" id="KW-1185">Reference proteome</keyword>
<evidence type="ECO:0000313" key="3">
    <source>
        <dbReference type="Proteomes" id="UP000799424"/>
    </source>
</evidence>
<feature type="region of interest" description="Disordered" evidence="1">
    <location>
        <begin position="1"/>
        <end position="53"/>
    </location>
</feature>
<organism evidence="2 3">
    <name type="scientific">Ophiobolus disseminans</name>
    <dbReference type="NCBI Taxonomy" id="1469910"/>
    <lineage>
        <taxon>Eukaryota</taxon>
        <taxon>Fungi</taxon>
        <taxon>Dikarya</taxon>
        <taxon>Ascomycota</taxon>
        <taxon>Pezizomycotina</taxon>
        <taxon>Dothideomycetes</taxon>
        <taxon>Pleosporomycetidae</taxon>
        <taxon>Pleosporales</taxon>
        <taxon>Pleosporineae</taxon>
        <taxon>Phaeosphaeriaceae</taxon>
        <taxon>Ophiobolus</taxon>
    </lineage>
</organism>
<accession>A0A6A7AKR5</accession>
<dbReference type="AlphaFoldDB" id="A0A6A7AKR5"/>
<evidence type="ECO:0000256" key="1">
    <source>
        <dbReference type="SAM" id="MobiDB-lite"/>
    </source>
</evidence>
<feature type="compositionally biased region" description="Pro residues" evidence="1">
    <location>
        <begin position="22"/>
        <end position="33"/>
    </location>
</feature>
<sequence length="53" mass="5961">MPTLNPSTAHQTSTSPQTLPGPDIPAPPLPTPHQRPHETRNNRHDIRPPRQRD</sequence>
<dbReference type="Proteomes" id="UP000799424">
    <property type="component" value="Unassembled WGS sequence"/>
</dbReference>
<name>A0A6A7AKR5_9PLEO</name>
<dbReference type="EMBL" id="MU006216">
    <property type="protein sequence ID" value="KAF2833850.1"/>
    <property type="molecule type" value="Genomic_DNA"/>
</dbReference>
<feature type="compositionally biased region" description="Basic and acidic residues" evidence="1">
    <location>
        <begin position="35"/>
        <end position="53"/>
    </location>
</feature>